<dbReference type="Proteomes" id="UP001374584">
    <property type="component" value="Unassembled WGS sequence"/>
</dbReference>
<sequence length="417" mass="45649">MQKSSASSLPYLCKSIHFPPPSLHIHALQVPENGLSLSLACHISSHPILLLRPLNHPIGSSKWIEFVSCMSRIFPPPASPPTAYSAYNFGSQNLISMQKPSASTLPYLFKSIHFPSPSVLICALQPSASTLLYLCKSIHFPPPSLLIRALQVPENGLSVSLACHISFHPCFSSVCLAILQLLFSKSEFYAKVFCFNFAIFSSASTLLYLCKSIHFPPPFLLIRALQPSASTLPYLCKSIHFPPPSLLIGALQVPGNGLSLSLACHISSHPMLLLRPPSHPRGLVLKILFLCKSLLLQLCYICVTASTFIHPLFLYLLCSFGSQNPISMQKPSASTLSYLSKSINFPSPSLLIRALQSSASTLPYLCKSIQFPLPSLLIRALQVPQNGLNLSLACHRSFHPMLLLRLPSHPIVLVSKI</sequence>
<dbReference type="AlphaFoldDB" id="A0AAN9RMC2"/>
<gene>
    <name evidence="1" type="ORF">VNO80_00754</name>
</gene>
<proteinExistence type="predicted"/>
<keyword evidence="2" id="KW-1185">Reference proteome</keyword>
<comment type="caution">
    <text evidence="1">The sequence shown here is derived from an EMBL/GenBank/DDBJ whole genome shotgun (WGS) entry which is preliminary data.</text>
</comment>
<evidence type="ECO:0000313" key="1">
    <source>
        <dbReference type="EMBL" id="KAK7382070.1"/>
    </source>
</evidence>
<accession>A0AAN9RMC2</accession>
<organism evidence="1 2">
    <name type="scientific">Phaseolus coccineus</name>
    <name type="common">Scarlet runner bean</name>
    <name type="synonym">Phaseolus multiflorus</name>
    <dbReference type="NCBI Taxonomy" id="3886"/>
    <lineage>
        <taxon>Eukaryota</taxon>
        <taxon>Viridiplantae</taxon>
        <taxon>Streptophyta</taxon>
        <taxon>Embryophyta</taxon>
        <taxon>Tracheophyta</taxon>
        <taxon>Spermatophyta</taxon>
        <taxon>Magnoliopsida</taxon>
        <taxon>eudicotyledons</taxon>
        <taxon>Gunneridae</taxon>
        <taxon>Pentapetalae</taxon>
        <taxon>rosids</taxon>
        <taxon>fabids</taxon>
        <taxon>Fabales</taxon>
        <taxon>Fabaceae</taxon>
        <taxon>Papilionoideae</taxon>
        <taxon>50 kb inversion clade</taxon>
        <taxon>NPAAA clade</taxon>
        <taxon>indigoferoid/millettioid clade</taxon>
        <taxon>Phaseoleae</taxon>
        <taxon>Phaseolus</taxon>
    </lineage>
</organism>
<evidence type="ECO:0000313" key="2">
    <source>
        <dbReference type="Proteomes" id="UP001374584"/>
    </source>
</evidence>
<reference evidence="1 2" key="1">
    <citation type="submission" date="2024-01" db="EMBL/GenBank/DDBJ databases">
        <title>The genomes of 5 underutilized Papilionoideae crops provide insights into root nodulation and disease resistanc.</title>
        <authorList>
            <person name="Jiang F."/>
        </authorList>
    </citation>
    <scope>NUCLEOTIDE SEQUENCE [LARGE SCALE GENOMIC DNA]</scope>
    <source>
        <strain evidence="1">JINMINGXINNONG_FW02</strain>
        <tissue evidence="1">Leaves</tissue>
    </source>
</reference>
<dbReference type="EMBL" id="JAYMYR010000001">
    <property type="protein sequence ID" value="KAK7382070.1"/>
    <property type="molecule type" value="Genomic_DNA"/>
</dbReference>
<name>A0AAN9RMC2_PHACN</name>
<protein>
    <submittedName>
        <fullName evidence="1">Uncharacterized protein</fullName>
    </submittedName>
</protein>